<dbReference type="Gene3D" id="2.120.10.30">
    <property type="entry name" value="TolB, C-terminal domain"/>
    <property type="match status" value="1"/>
</dbReference>
<proteinExistence type="predicted"/>
<dbReference type="PANTHER" id="PTHR19328:SF13">
    <property type="entry name" value="HIPL1 PROTEIN"/>
    <property type="match status" value="1"/>
</dbReference>
<evidence type="ECO:0000313" key="5">
    <source>
        <dbReference type="Proteomes" id="UP001596157"/>
    </source>
</evidence>
<organism evidence="4 5">
    <name type="scientific">Actinokineospora guangxiensis</name>
    <dbReference type="NCBI Taxonomy" id="1490288"/>
    <lineage>
        <taxon>Bacteria</taxon>
        <taxon>Bacillati</taxon>
        <taxon>Actinomycetota</taxon>
        <taxon>Actinomycetes</taxon>
        <taxon>Pseudonocardiales</taxon>
        <taxon>Pseudonocardiaceae</taxon>
        <taxon>Actinokineospora</taxon>
    </lineage>
</organism>
<dbReference type="Proteomes" id="UP001596157">
    <property type="component" value="Unassembled WGS sequence"/>
</dbReference>
<reference evidence="5" key="1">
    <citation type="journal article" date="2019" name="Int. J. Syst. Evol. Microbiol.">
        <title>The Global Catalogue of Microorganisms (GCM) 10K type strain sequencing project: providing services to taxonomists for standard genome sequencing and annotation.</title>
        <authorList>
            <consortium name="The Broad Institute Genomics Platform"/>
            <consortium name="The Broad Institute Genome Sequencing Center for Infectious Disease"/>
            <person name="Wu L."/>
            <person name="Ma J."/>
        </authorList>
    </citation>
    <scope>NUCLEOTIDE SEQUENCE [LARGE SCALE GENOMIC DNA]</scope>
    <source>
        <strain evidence="5">CCUG 59778</strain>
    </source>
</reference>
<feature type="compositionally biased region" description="Gly residues" evidence="1">
    <location>
        <begin position="51"/>
        <end position="62"/>
    </location>
</feature>
<accession>A0ABW0EKW7</accession>
<evidence type="ECO:0000256" key="2">
    <source>
        <dbReference type="SAM" id="SignalP"/>
    </source>
</evidence>
<dbReference type="InterPro" id="IPR011042">
    <property type="entry name" value="6-blade_b-propeller_TolB-like"/>
</dbReference>
<sequence>MGRRRLVALAASGLAAVAGCATFTEQPPPRSWQPQTPLTAQAGPAPREEGPGGGGGGPGGGPNQPPPTSIPPPDGCTDFHPAVLATCLDSPTAVAALPGDGSNPTALVGERTTGRILLVRKGVDPEVVATVPVDAAGDGGLTGLALSPSYAEDQLIFAYVTTRTDNRLVRIAAGDSAKPVLTGIPRGARGNRGALALDHRGGLLLATGDAGRPADPKSLAGKLLRLDASGKPHPDNPDPKTAVVASGLTAPGGVCASLDGSRTWVTDRTAKADVLHKVEYGRPLGTPAWSWPEKPGVAGCASTSQVLWVAMSTAGHLENLPQAPDGTFTGKPNLSMEDEEGFGRLSGLDLVNDSVAVTGTVNKRGGTPVSSDDRALIIVLQALEGGGQD</sequence>
<dbReference type="EMBL" id="JBHSKF010000002">
    <property type="protein sequence ID" value="MFC5286190.1"/>
    <property type="molecule type" value="Genomic_DNA"/>
</dbReference>
<feature type="compositionally biased region" description="Pro residues" evidence="1">
    <location>
        <begin position="63"/>
        <end position="74"/>
    </location>
</feature>
<dbReference type="RefSeq" id="WP_378243903.1">
    <property type="nucleotide sequence ID" value="NZ_JBHSKF010000002.1"/>
</dbReference>
<dbReference type="PROSITE" id="PS51257">
    <property type="entry name" value="PROKAR_LIPOPROTEIN"/>
    <property type="match status" value="1"/>
</dbReference>
<dbReference type="Pfam" id="PF07995">
    <property type="entry name" value="GSDH"/>
    <property type="match status" value="1"/>
</dbReference>
<comment type="caution">
    <text evidence="4">The sequence shown here is derived from an EMBL/GenBank/DDBJ whole genome shotgun (WGS) entry which is preliminary data.</text>
</comment>
<dbReference type="InterPro" id="IPR011041">
    <property type="entry name" value="Quinoprot_gluc/sorb_DH_b-prop"/>
</dbReference>
<feature type="chain" id="PRO_5046321071" evidence="2">
    <location>
        <begin position="21"/>
        <end position="389"/>
    </location>
</feature>
<dbReference type="InterPro" id="IPR012938">
    <property type="entry name" value="Glc/Sorbosone_DH"/>
</dbReference>
<dbReference type="PANTHER" id="PTHR19328">
    <property type="entry name" value="HEDGEHOG-INTERACTING PROTEIN"/>
    <property type="match status" value="1"/>
</dbReference>
<dbReference type="SUPFAM" id="SSF50952">
    <property type="entry name" value="Soluble quinoprotein glucose dehydrogenase"/>
    <property type="match status" value="1"/>
</dbReference>
<evidence type="ECO:0000256" key="1">
    <source>
        <dbReference type="SAM" id="MobiDB-lite"/>
    </source>
</evidence>
<name>A0ABW0EKW7_9PSEU</name>
<keyword evidence="2" id="KW-0732">Signal</keyword>
<evidence type="ECO:0000259" key="3">
    <source>
        <dbReference type="Pfam" id="PF07995"/>
    </source>
</evidence>
<keyword evidence="5" id="KW-1185">Reference proteome</keyword>
<feature type="domain" description="Glucose/Sorbosone dehydrogenase" evidence="3">
    <location>
        <begin position="88"/>
        <end position="289"/>
    </location>
</feature>
<gene>
    <name evidence="4" type="ORF">ACFPM7_03945</name>
</gene>
<evidence type="ECO:0000313" key="4">
    <source>
        <dbReference type="EMBL" id="MFC5286190.1"/>
    </source>
</evidence>
<feature type="region of interest" description="Disordered" evidence="1">
    <location>
        <begin position="24"/>
        <end position="77"/>
    </location>
</feature>
<protein>
    <submittedName>
        <fullName evidence="4">PQQ-dependent sugar dehydrogenase</fullName>
    </submittedName>
</protein>
<feature type="signal peptide" evidence="2">
    <location>
        <begin position="1"/>
        <end position="20"/>
    </location>
</feature>